<dbReference type="AlphaFoldDB" id="A0A644YM29"/>
<gene>
    <name evidence="7" type="ORF">SDC9_75909</name>
</gene>
<accession>A0A644YM29</accession>
<dbReference type="InterPro" id="IPR001851">
    <property type="entry name" value="ABC_transp_permease"/>
</dbReference>
<dbReference type="EMBL" id="VSSQ01005494">
    <property type="protein sequence ID" value="MPM29369.1"/>
    <property type="molecule type" value="Genomic_DNA"/>
</dbReference>
<evidence type="ECO:0000256" key="1">
    <source>
        <dbReference type="ARBA" id="ARBA00004651"/>
    </source>
</evidence>
<comment type="subcellular location">
    <subcellularLocation>
        <location evidence="1">Cell membrane</location>
        <topology evidence="1">Multi-pass membrane protein</topology>
    </subcellularLocation>
</comment>
<organism evidence="7">
    <name type="scientific">bioreactor metagenome</name>
    <dbReference type="NCBI Taxonomy" id="1076179"/>
    <lineage>
        <taxon>unclassified sequences</taxon>
        <taxon>metagenomes</taxon>
        <taxon>ecological metagenomes</taxon>
    </lineage>
</organism>
<proteinExistence type="predicted"/>
<feature type="transmembrane region" description="Helical" evidence="6">
    <location>
        <begin position="42"/>
        <end position="60"/>
    </location>
</feature>
<protein>
    <recommendedName>
        <fullName evidence="8">Ribose import permease protein RbsC</fullName>
    </recommendedName>
</protein>
<dbReference type="PANTHER" id="PTHR47089:SF1">
    <property type="entry name" value="GUANOSINE ABC TRANSPORTER PERMEASE PROTEIN NUPP"/>
    <property type="match status" value="1"/>
</dbReference>
<evidence type="ECO:0000256" key="5">
    <source>
        <dbReference type="ARBA" id="ARBA00023136"/>
    </source>
</evidence>
<comment type="caution">
    <text evidence="7">The sequence shown here is derived from an EMBL/GenBank/DDBJ whole genome shotgun (WGS) entry which is preliminary data.</text>
</comment>
<dbReference type="PANTHER" id="PTHR47089">
    <property type="entry name" value="ABC TRANSPORTER, PERMEASE PROTEIN"/>
    <property type="match status" value="1"/>
</dbReference>
<dbReference type="CDD" id="cd06580">
    <property type="entry name" value="TM_PBP1_transp_TpRbsC_like"/>
    <property type="match status" value="1"/>
</dbReference>
<dbReference type="GO" id="GO:0022857">
    <property type="term" value="F:transmembrane transporter activity"/>
    <property type="evidence" value="ECO:0007669"/>
    <property type="project" value="InterPro"/>
</dbReference>
<keyword evidence="4 6" id="KW-1133">Transmembrane helix</keyword>
<dbReference type="GO" id="GO:0005886">
    <property type="term" value="C:plasma membrane"/>
    <property type="evidence" value="ECO:0007669"/>
    <property type="project" value="UniProtKB-SubCell"/>
</dbReference>
<evidence type="ECO:0000313" key="7">
    <source>
        <dbReference type="EMBL" id="MPM29369.1"/>
    </source>
</evidence>
<feature type="transmembrane region" description="Helical" evidence="6">
    <location>
        <begin position="129"/>
        <end position="152"/>
    </location>
</feature>
<evidence type="ECO:0000256" key="4">
    <source>
        <dbReference type="ARBA" id="ARBA00022989"/>
    </source>
</evidence>
<feature type="transmembrane region" description="Helical" evidence="6">
    <location>
        <begin position="172"/>
        <end position="190"/>
    </location>
</feature>
<reference evidence="7" key="1">
    <citation type="submission" date="2019-08" db="EMBL/GenBank/DDBJ databases">
        <authorList>
            <person name="Kucharzyk K."/>
            <person name="Murdoch R.W."/>
            <person name="Higgins S."/>
            <person name="Loffler F."/>
        </authorList>
    </citation>
    <scope>NUCLEOTIDE SEQUENCE</scope>
</reference>
<keyword evidence="3 6" id="KW-0812">Transmembrane</keyword>
<keyword evidence="2" id="KW-1003">Cell membrane</keyword>
<evidence type="ECO:0000256" key="3">
    <source>
        <dbReference type="ARBA" id="ARBA00022692"/>
    </source>
</evidence>
<keyword evidence="5 6" id="KW-0472">Membrane</keyword>
<evidence type="ECO:0000256" key="2">
    <source>
        <dbReference type="ARBA" id="ARBA00022475"/>
    </source>
</evidence>
<feature type="transmembrane region" description="Helical" evidence="6">
    <location>
        <begin position="89"/>
        <end position="109"/>
    </location>
</feature>
<evidence type="ECO:0000256" key="6">
    <source>
        <dbReference type="SAM" id="Phobius"/>
    </source>
</evidence>
<evidence type="ECO:0008006" key="8">
    <source>
        <dbReference type="Google" id="ProtNLM"/>
    </source>
</evidence>
<sequence length="199" mass="20747">MLNYVARQIISYLVFYPLRSGAEPQSAKLAAALPKLWATSRLNWGVLIALALTVVYGVVVRRTAFGYQLRALGGSEKAAVYGGVPKDRYYFLAMVLSGALCGLAGALQISGNTMRLMEGVAGDFGFGGIVVAMLGGLHPLGIAAAALFMALLSAGSVTMQVKTGIPTSFTSVLEALIVLFVLLGMAVGGMKLGRKGDRG</sequence>
<dbReference type="Pfam" id="PF02653">
    <property type="entry name" value="BPD_transp_2"/>
    <property type="match status" value="1"/>
</dbReference>
<name>A0A644YM29_9ZZZZ</name>